<accession>W9RRB1</accession>
<proteinExistence type="predicted"/>
<gene>
    <name evidence="2" type="ORF">L484_015992</name>
</gene>
<dbReference type="AlphaFoldDB" id="W9RRB1"/>
<protein>
    <submittedName>
        <fullName evidence="2">Uncharacterized protein</fullName>
    </submittedName>
</protein>
<evidence type="ECO:0000313" key="2">
    <source>
        <dbReference type="EMBL" id="EXC04365.1"/>
    </source>
</evidence>
<evidence type="ECO:0000256" key="1">
    <source>
        <dbReference type="SAM" id="MobiDB-lite"/>
    </source>
</evidence>
<reference evidence="3" key="1">
    <citation type="submission" date="2013-01" db="EMBL/GenBank/DDBJ databases">
        <title>Draft Genome Sequence of a Mulberry Tree, Morus notabilis C.K. Schneid.</title>
        <authorList>
            <person name="He N."/>
            <person name="Zhao S."/>
        </authorList>
    </citation>
    <scope>NUCLEOTIDE SEQUENCE</scope>
</reference>
<dbReference type="Proteomes" id="UP000030645">
    <property type="component" value="Unassembled WGS sequence"/>
</dbReference>
<name>W9RRB1_9ROSA</name>
<evidence type="ECO:0000313" key="3">
    <source>
        <dbReference type="Proteomes" id="UP000030645"/>
    </source>
</evidence>
<organism evidence="2 3">
    <name type="scientific">Morus notabilis</name>
    <dbReference type="NCBI Taxonomy" id="981085"/>
    <lineage>
        <taxon>Eukaryota</taxon>
        <taxon>Viridiplantae</taxon>
        <taxon>Streptophyta</taxon>
        <taxon>Embryophyta</taxon>
        <taxon>Tracheophyta</taxon>
        <taxon>Spermatophyta</taxon>
        <taxon>Magnoliopsida</taxon>
        <taxon>eudicotyledons</taxon>
        <taxon>Gunneridae</taxon>
        <taxon>Pentapetalae</taxon>
        <taxon>rosids</taxon>
        <taxon>fabids</taxon>
        <taxon>Rosales</taxon>
        <taxon>Moraceae</taxon>
        <taxon>Moreae</taxon>
        <taxon>Morus</taxon>
    </lineage>
</organism>
<feature type="region of interest" description="Disordered" evidence="1">
    <location>
        <begin position="39"/>
        <end position="70"/>
    </location>
</feature>
<feature type="region of interest" description="Disordered" evidence="1">
    <location>
        <begin position="1"/>
        <end position="25"/>
    </location>
</feature>
<dbReference type="EMBL" id="KE345467">
    <property type="protein sequence ID" value="EXC04365.1"/>
    <property type="molecule type" value="Genomic_DNA"/>
</dbReference>
<keyword evidence="3" id="KW-1185">Reference proteome</keyword>
<sequence>MQEDSEEEERCKHAKNGASEEEDLGELLRLWEKSGKLRRWADSKAQGEEPPADTTSRLEEGISKEDEEAAELLEAEEGHSHEVRVHKVPNKFNDFVRA</sequence>